<evidence type="ECO:0000313" key="1">
    <source>
        <dbReference type="EMBL" id="KAF2678393.1"/>
    </source>
</evidence>
<keyword evidence="2" id="KW-1185">Reference proteome</keyword>
<organism evidence="1 2">
    <name type="scientific">Lentithecium fluviatile CBS 122367</name>
    <dbReference type="NCBI Taxonomy" id="1168545"/>
    <lineage>
        <taxon>Eukaryota</taxon>
        <taxon>Fungi</taxon>
        <taxon>Dikarya</taxon>
        <taxon>Ascomycota</taxon>
        <taxon>Pezizomycotina</taxon>
        <taxon>Dothideomycetes</taxon>
        <taxon>Pleosporomycetidae</taxon>
        <taxon>Pleosporales</taxon>
        <taxon>Massarineae</taxon>
        <taxon>Lentitheciaceae</taxon>
        <taxon>Lentithecium</taxon>
    </lineage>
</organism>
<name>A0A6G1IK79_9PLEO</name>
<proteinExistence type="predicted"/>
<dbReference type="Proteomes" id="UP000799291">
    <property type="component" value="Unassembled WGS sequence"/>
</dbReference>
<dbReference type="AlphaFoldDB" id="A0A6G1IK79"/>
<reference evidence="1" key="1">
    <citation type="journal article" date="2020" name="Stud. Mycol.">
        <title>101 Dothideomycetes genomes: a test case for predicting lifestyles and emergence of pathogens.</title>
        <authorList>
            <person name="Haridas S."/>
            <person name="Albert R."/>
            <person name="Binder M."/>
            <person name="Bloem J."/>
            <person name="Labutti K."/>
            <person name="Salamov A."/>
            <person name="Andreopoulos B."/>
            <person name="Baker S."/>
            <person name="Barry K."/>
            <person name="Bills G."/>
            <person name="Bluhm B."/>
            <person name="Cannon C."/>
            <person name="Castanera R."/>
            <person name="Culley D."/>
            <person name="Daum C."/>
            <person name="Ezra D."/>
            <person name="Gonzalez J."/>
            <person name="Henrissat B."/>
            <person name="Kuo A."/>
            <person name="Liang C."/>
            <person name="Lipzen A."/>
            <person name="Lutzoni F."/>
            <person name="Magnuson J."/>
            <person name="Mondo S."/>
            <person name="Nolan M."/>
            <person name="Ohm R."/>
            <person name="Pangilinan J."/>
            <person name="Park H.-J."/>
            <person name="Ramirez L."/>
            <person name="Alfaro M."/>
            <person name="Sun H."/>
            <person name="Tritt A."/>
            <person name="Yoshinaga Y."/>
            <person name="Zwiers L.-H."/>
            <person name="Turgeon B."/>
            <person name="Goodwin S."/>
            <person name="Spatafora J."/>
            <person name="Crous P."/>
            <person name="Grigoriev I."/>
        </authorList>
    </citation>
    <scope>NUCLEOTIDE SEQUENCE</scope>
    <source>
        <strain evidence="1">CBS 122367</strain>
    </source>
</reference>
<evidence type="ECO:0000313" key="2">
    <source>
        <dbReference type="Proteomes" id="UP000799291"/>
    </source>
</evidence>
<dbReference type="EMBL" id="MU005612">
    <property type="protein sequence ID" value="KAF2678393.1"/>
    <property type="molecule type" value="Genomic_DNA"/>
</dbReference>
<sequence length="163" mass="18236">MLRSELLNHCYCSGLECILNHFTVMTRCKPYSDIVSPSRQPSFTVTTTTAMPCNLLHETTDPQRSGNEQARVATMHCLCRRSPVSHSEGRRRVQWRLSASLSPHSLPLYTCIHWRVIAPTLGVFRRRSDHGGICGRGLFLEAMLLRAYCSTIASMLSGDPAEG</sequence>
<accession>A0A6G1IK79</accession>
<protein>
    <submittedName>
        <fullName evidence="1">Uncharacterized protein</fullName>
    </submittedName>
</protein>
<gene>
    <name evidence="1" type="ORF">K458DRAFT_138251</name>
</gene>